<dbReference type="RefSeq" id="WP_340525899.1">
    <property type="nucleotide sequence ID" value="NZ_JBBLXS010000992.1"/>
</dbReference>
<organism evidence="2 3">
    <name type="scientific">Microcoleus anatoxicus PTRS2</name>
    <dbReference type="NCBI Taxonomy" id="2705321"/>
    <lineage>
        <taxon>Bacteria</taxon>
        <taxon>Bacillati</taxon>
        <taxon>Cyanobacteriota</taxon>
        <taxon>Cyanophyceae</taxon>
        <taxon>Oscillatoriophycideae</taxon>
        <taxon>Oscillatoriales</taxon>
        <taxon>Microcoleaceae</taxon>
        <taxon>Microcoleus</taxon>
        <taxon>Microcoleus anatoxicus</taxon>
    </lineage>
</organism>
<accession>A0ABU8YXM9</accession>
<dbReference type="EMBL" id="JBBLXS010000992">
    <property type="protein sequence ID" value="MEK0189164.1"/>
    <property type="molecule type" value="Genomic_DNA"/>
</dbReference>
<protein>
    <submittedName>
        <fullName evidence="2">Uncharacterized protein</fullName>
    </submittedName>
</protein>
<feature type="region of interest" description="Disordered" evidence="1">
    <location>
        <begin position="32"/>
        <end position="59"/>
    </location>
</feature>
<comment type="caution">
    <text evidence="2">The sequence shown here is derived from an EMBL/GenBank/DDBJ whole genome shotgun (WGS) entry which is preliminary data.</text>
</comment>
<gene>
    <name evidence="2" type="ORF">WMG39_30590</name>
</gene>
<evidence type="ECO:0000256" key="1">
    <source>
        <dbReference type="SAM" id="MobiDB-lite"/>
    </source>
</evidence>
<evidence type="ECO:0000313" key="3">
    <source>
        <dbReference type="Proteomes" id="UP001384579"/>
    </source>
</evidence>
<sequence length="88" mass="9968">MMEDYDQKDSRRASAQSFFESLDELFDYIEASSSPAVEPQSPAVAPKSSSEPKQPKPAKINLSDFEDAIADLEQFIQNKRRSRPESKQ</sequence>
<proteinExistence type="predicted"/>
<keyword evidence="3" id="KW-1185">Reference proteome</keyword>
<reference evidence="2 3" key="1">
    <citation type="journal article" date="2020" name="Harmful Algae">
        <title>Molecular and morphological characterization of a novel dihydroanatoxin-a producing Microcoleus species (cyanobacteria) from the Russian River, California, USA.</title>
        <authorList>
            <person name="Conklin K.Y."/>
            <person name="Stancheva R."/>
            <person name="Otten T.G."/>
            <person name="Fadness R."/>
            <person name="Boyer G.L."/>
            <person name="Read B."/>
            <person name="Zhang X."/>
            <person name="Sheath R.G."/>
        </authorList>
    </citation>
    <scope>NUCLEOTIDE SEQUENCE [LARGE SCALE GENOMIC DNA]</scope>
    <source>
        <strain evidence="2 3">PTRS2</strain>
    </source>
</reference>
<name>A0ABU8YXM9_9CYAN</name>
<dbReference type="Proteomes" id="UP001384579">
    <property type="component" value="Unassembled WGS sequence"/>
</dbReference>
<evidence type="ECO:0000313" key="2">
    <source>
        <dbReference type="EMBL" id="MEK0189164.1"/>
    </source>
</evidence>